<feature type="compositionally biased region" description="Basic residues" evidence="1">
    <location>
        <begin position="518"/>
        <end position="529"/>
    </location>
</feature>
<name>A0A3N4JY02_9PEZI</name>
<feature type="compositionally biased region" description="Polar residues" evidence="1">
    <location>
        <begin position="195"/>
        <end position="204"/>
    </location>
</feature>
<reference evidence="2 3" key="1">
    <citation type="journal article" date="2018" name="Nat. Ecol. Evol.">
        <title>Pezizomycetes genomes reveal the molecular basis of ectomycorrhizal truffle lifestyle.</title>
        <authorList>
            <person name="Murat C."/>
            <person name="Payen T."/>
            <person name="Noel B."/>
            <person name="Kuo A."/>
            <person name="Morin E."/>
            <person name="Chen J."/>
            <person name="Kohler A."/>
            <person name="Krizsan K."/>
            <person name="Balestrini R."/>
            <person name="Da Silva C."/>
            <person name="Montanini B."/>
            <person name="Hainaut M."/>
            <person name="Levati E."/>
            <person name="Barry K.W."/>
            <person name="Belfiori B."/>
            <person name="Cichocki N."/>
            <person name="Clum A."/>
            <person name="Dockter R.B."/>
            <person name="Fauchery L."/>
            <person name="Guy J."/>
            <person name="Iotti M."/>
            <person name="Le Tacon F."/>
            <person name="Lindquist E.A."/>
            <person name="Lipzen A."/>
            <person name="Malagnac F."/>
            <person name="Mello A."/>
            <person name="Molinier V."/>
            <person name="Miyauchi S."/>
            <person name="Poulain J."/>
            <person name="Riccioni C."/>
            <person name="Rubini A."/>
            <person name="Sitrit Y."/>
            <person name="Splivallo R."/>
            <person name="Traeger S."/>
            <person name="Wang M."/>
            <person name="Zifcakova L."/>
            <person name="Wipf D."/>
            <person name="Zambonelli A."/>
            <person name="Paolocci F."/>
            <person name="Nowrousian M."/>
            <person name="Ottonello S."/>
            <person name="Baldrian P."/>
            <person name="Spatafora J.W."/>
            <person name="Henrissat B."/>
            <person name="Nagy L.G."/>
            <person name="Aury J.M."/>
            <person name="Wincker P."/>
            <person name="Grigoriev I.V."/>
            <person name="Bonfante P."/>
            <person name="Martin F.M."/>
        </authorList>
    </citation>
    <scope>NUCLEOTIDE SEQUENCE [LARGE SCALE GENOMIC DNA]</scope>
    <source>
        <strain evidence="2 3">120613-1</strain>
    </source>
</reference>
<organism evidence="2 3">
    <name type="scientific">Choiromyces venosus 120613-1</name>
    <dbReference type="NCBI Taxonomy" id="1336337"/>
    <lineage>
        <taxon>Eukaryota</taxon>
        <taxon>Fungi</taxon>
        <taxon>Dikarya</taxon>
        <taxon>Ascomycota</taxon>
        <taxon>Pezizomycotina</taxon>
        <taxon>Pezizomycetes</taxon>
        <taxon>Pezizales</taxon>
        <taxon>Tuberaceae</taxon>
        <taxon>Choiromyces</taxon>
    </lineage>
</organism>
<accession>A0A3N4JY02</accession>
<protein>
    <submittedName>
        <fullName evidence="2">Uncharacterized protein</fullName>
    </submittedName>
</protein>
<keyword evidence="3" id="KW-1185">Reference proteome</keyword>
<feature type="region of interest" description="Disordered" evidence="1">
    <location>
        <begin position="503"/>
        <end position="542"/>
    </location>
</feature>
<dbReference type="EMBL" id="ML120371">
    <property type="protein sequence ID" value="RPB01712.1"/>
    <property type="molecule type" value="Genomic_DNA"/>
</dbReference>
<evidence type="ECO:0000256" key="1">
    <source>
        <dbReference type="SAM" id="MobiDB-lite"/>
    </source>
</evidence>
<feature type="region of interest" description="Disordered" evidence="1">
    <location>
        <begin position="186"/>
        <end position="262"/>
    </location>
</feature>
<proteinExistence type="predicted"/>
<feature type="compositionally biased region" description="Polar residues" evidence="1">
    <location>
        <begin position="211"/>
        <end position="220"/>
    </location>
</feature>
<evidence type="ECO:0000313" key="3">
    <source>
        <dbReference type="Proteomes" id="UP000276215"/>
    </source>
</evidence>
<dbReference type="Proteomes" id="UP000276215">
    <property type="component" value="Unassembled WGS sequence"/>
</dbReference>
<feature type="compositionally biased region" description="Low complexity" evidence="1">
    <location>
        <begin position="221"/>
        <end position="239"/>
    </location>
</feature>
<dbReference type="OrthoDB" id="10567890at2759"/>
<gene>
    <name evidence="2" type="ORF">L873DRAFT_1788070</name>
</gene>
<sequence length="583" mass="63154">MIPGTNKQASVSHRNLSRDFRSINIEELWAHDQRHVSNTGSRGSAYCSSLLGPGRGSEATSISCIEDCTEGKNEVKVVLEDTTQGMTDAQKTGGLGCISLLAVYSGLSWKDSLVMLNWRLQAAYAEKYESSTNATDAKNSSSVQPAAMRGDVSEEFFETITQEAAVPEAISERAVAKEVVEERSTGFLEHEHCSSIPTLDGSNSSEDHSESLINSQKTNVSVPAPESPVSESASSSRSSPRPPGDIYFGLDWTGSPKIPNRNLQNDCEKNDAGCTETFPINTGSPQINFHAEDPPAFPPRLPIYSPGLPIPTPGVSPQFDSMVQQPSLQYKQEGYPMREPSWGPYPYFSQLQRSIPHHLFCPSAAHAAACGGIFTDPRTIAAIDYTVYHSALSMFENFRRQYLAMEGGSGIDIEPATPASVMLDSSTQAPTEPVQNALGLKKTSTASPQTEIIEIASTRDFGTRTHVLEDIDTNKTLGSRAQILAIKTSSIGTSTKIGGLPVHSHPVTEAESQPQPRPIKKRRYKKKAKSQVSEVGPPPPPCPTLPTVPCKVLSIHGQTTTSIATEKVKKNLIRTIHPTSYMN</sequence>
<evidence type="ECO:0000313" key="2">
    <source>
        <dbReference type="EMBL" id="RPB01712.1"/>
    </source>
</evidence>
<dbReference type="AlphaFoldDB" id="A0A3N4JY02"/>